<dbReference type="GO" id="GO:0008009">
    <property type="term" value="F:chemokine activity"/>
    <property type="evidence" value="ECO:0007669"/>
    <property type="project" value="InterPro"/>
</dbReference>
<feature type="domain" description="Chemokine interleukin-8-like" evidence="3">
    <location>
        <begin position="36"/>
        <end position="87"/>
    </location>
</feature>
<dbReference type="InterPro" id="IPR036048">
    <property type="entry name" value="Interleukin_8-like_sf"/>
</dbReference>
<dbReference type="SUPFAM" id="SSF54117">
    <property type="entry name" value="Interleukin 8-like chemokines"/>
    <property type="match status" value="1"/>
</dbReference>
<evidence type="ECO:0000259" key="3">
    <source>
        <dbReference type="SMART" id="SM00199"/>
    </source>
</evidence>
<dbReference type="InterPro" id="IPR001811">
    <property type="entry name" value="Chemokine_IL8-like_dom"/>
</dbReference>
<name>A0A345D763_CTEID</name>
<dbReference type="AlphaFoldDB" id="A0A345D763"/>
<dbReference type="SMART" id="SM00199">
    <property type="entry name" value="SCY"/>
    <property type="match status" value="1"/>
</dbReference>
<organism evidence="4">
    <name type="scientific">Ctenopharyngodon idella</name>
    <name type="common">Grass carp</name>
    <name type="synonym">Leuciscus idella</name>
    <dbReference type="NCBI Taxonomy" id="7959"/>
    <lineage>
        <taxon>Eukaryota</taxon>
        <taxon>Metazoa</taxon>
        <taxon>Chordata</taxon>
        <taxon>Craniata</taxon>
        <taxon>Vertebrata</taxon>
        <taxon>Euteleostomi</taxon>
        <taxon>Actinopterygii</taxon>
        <taxon>Neopterygii</taxon>
        <taxon>Teleostei</taxon>
        <taxon>Ostariophysi</taxon>
        <taxon>Cypriniformes</taxon>
        <taxon>Xenocyprididae</taxon>
        <taxon>Xenocypridinae</taxon>
        <taxon>Ctenopharyngodon</taxon>
    </lineage>
</organism>
<reference evidence="4" key="1">
    <citation type="submission" date="2017-08" db="EMBL/GenBank/DDBJ databases">
        <title>An investigation of the diversity and expression of chemokine superfamily by teleost fishes grass carp Ctenopharyngodon idella.</title>
        <authorList>
            <person name="Liao Z."/>
            <person name="Su J."/>
        </authorList>
    </citation>
    <scope>NUCLEOTIDE SEQUENCE</scope>
</reference>
<accession>A0A345D763</accession>
<evidence type="ECO:0000313" key="4">
    <source>
        <dbReference type="EMBL" id="AXF84193.1"/>
    </source>
</evidence>
<dbReference type="Gene3D" id="2.40.50.40">
    <property type="match status" value="1"/>
</dbReference>
<evidence type="ECO:0000256" key="1">
    <source>
        <dbReference type="ARBA" id="ARBA00022514"/>
    </source>
</evidence>
<feature type="region of interest" description="Disordered" evidence="2">
    <location>
        <begin position="1"/>
        <end position="24"/>
    </location>
</feature>
<dbReference type="EMBL" id="MF783163">
    <property type="protein sequence ID" value="AXF84193.1"/>
    <property type="molecule type" value="mRNA"/>
</dbReference>
<protein>
    <submittedName>
        <fullName evidence="4">Chemokine ligand 38-like protein</fullName>
    </submittedName>
</protein>
<dbReference type="GO" id="GO:0006955">
    <property type="term" value="P:immune response"/>
    <property type="evidence" value="ECO:0007669"/>
    <property type="project" value="InterPro"/>
</dbReference>
<evidence type="ECO:0000256" key="2">
    <source>
        <dbReference type="SAM" id="MobiDB-lite"/>
    </source>
</evidence>
<dbReference type="GO" id="GO:0005615">
    <property type="term" value="C:extracellular space"/>
    <property type="evidence" value="ECO:0007669"/>
    <property type="project" value="UniProtKB-KW"/>
</dbReference>
<sequence>MNSLLGDRRRTAPVSSYHQRSGDRADAIPASSFLFFLKCCMKFSKVKIPGEVLLLDQQRLSQTSHCVRKEICVDPEASWVSRHVAKVDKRTTSATAKTQSPTV</sequence>
<proteinExistence type="evidence at transcript level"/>
<keyword evidence="1" id="KW-0202">Cytokine</keyword>
<feature type="compositionally biased region" description="Basic and acidic residues" evidence="2">
    <location>
        <begin position="1"/>
        <end position="10"/>
    </location>
</feature>